<organism evidence="3 4">
    <name type="scientific">Extremus antarcticus</name>
    <dbReference type="NCBI Taxonomy" id="702011"/>
    <lineage>
        <taxon>Eukaryota</taxon>
        <taxon>Fungi</taxon>
        <taxon>Dikarya</taxon>
        <taxon>Ascomycota</taxon>
        <taxon>Pezizomycotina</taxon>
        <taxon>Dothideomycetes</taxon>
        <taxon>Dothideomycetidae</taxon>
        <taxon>Mycosphaerellales</taxon>
        <taxon>Extremaceae</taxon>
        <taxon>Extremus</taxon>
    </lineage>
</organism>
<feature type="region of interest" description="Disordered" evidence="2">
    <location>
        <begin position="1"/>
        <end position="23"/>
    </location>
</feature>
<feature type="coiled-coil region" evidence="1">
    <location>
        <begin position="29"/>
        <end position="56"/>
    </location>
</feature>
<evidence type="ECO:0000313" key="4">
    <source>
        <dbReference type="Proteomes" id="UP001271007"/>
    </source>
</evidence>
<feature type="compositionally biased region" description="Acidic residues" evidence="2">
    <location>
        <begin position="107"/>
        <end position="128"/>
    </location>
</feature>
<dbReference type="EMBL" id="JAWDJX010000089">
    <property type="protein sequence ID" value="KAK3046523.1"/>
    <property type="molecule type" value="Genomic_DNA"/>
</dbReference>
<gene>
    <name evidence="3" type="ORF">LTR09_012012</name>
</gene>
<name>A0AAJ0D5T2_9PEZI</name>
<dbReference type="AlphaFoldDB" id="A0AAJ0D5T2"/>
<protein>
    <submittedName>
        <fullName evidence="3">Uncharacterized protein</fullName>
    </submittedName>
</protein>
<keyword evidence="1" id="KW-0175">Coiled coil</keyword>
<dbReference type="Proteomes" id="UP001271007">
    <property type="component" value="Unassembled WGS sequence"/>
</dbReference>
<accession>A0AAJ0D5T2</accession>
<evidence type="ECO:0000256" key="2">
    <source>
        <dbReference type="SAM" id="MobiDB-lite"/>
    </source>
</evidence>
<sequence length="128" mass="14009">MVVLPYTPGTIDPETERPRLDLSTVDPAIVAAARAAVKAERRRKRKEEEDREVEQTILRDRIANTQVEAQNAKITRESQILIGQVNAGGEEGMQQARAGKRKRVESEGEGEPEDDGDGDGAGEVGEED</sequence>
<reference evidence="3" key="1">
    <citation type="submission" date="2023-04" db="EMBL/GenBank/DDBJ databases">
        <title>Black Yeasts Isolated from many extreme environments.</title>
        <authorList>
            <person name="Coleine C."/>
            <person name="Stajich J.E."/>
            <person name="Selbmann L."/>
        </authorList>
    </citation>
    <scope>NUCLEOTIDE SEQUENCE</scope>
    <source>
        <strain evidence="3">CCFEE 5312</strain>
    </source>
</reference>
<evidence type="ECO:0000256" key="1">
    <source>
        <dbReference type="SAM" id="Coils"/>
    </source>
</evidence>
<feature type="region of interest" description="Disordered" evidence="2">
    <location>
        <begin position="85"/>
        <end position="128"/>
    </location>
</feature>
<proteinExistence type="predicted"/>
<keyword evidence="4" id="KW-1185">Reference proteome</keyword>
<comment type="caution">
    <text evidence="3">The sequence shown here is derived from an EMBL/GenBank/DDBJ whole genome shotgun (WGS) entry which is preliminary data.</text>
</comment>
<evidence type="ECO:0000313" key="3">
    <source>
        <dbReference type="EMBL" id="KAK3046523.1"/>
    </source>
</evidence>